<protein>
    <submittedName>
        <fullName evidence="1">Uncharacterized protein</fullName>
    </submittedName>
</protein>
<organism evidence="1 2">
    <name type="scientific">Oerskovia merdavium</name>
    <dbReference type="NCBI Taxonomy" id="2762227"/>
    <lineage>
        <taxon>Bacteria</taxon>
        <taxon>Bacillati</taxon>
        <taxon>Actinomycetota</taxon>
        <taxon>Actinomycetes</taxon>
        <taxon>Micrococcales</taxon>
        <taxon>Cellulomonadaceae</taxon>
        <taxon>Oerskovia</taxon>
    </lineage>
</organism>
<dbReference type="Proteomes" id="UP000655570">
    <property type="component" value="Unassembled WGS sequence"/>
</dbReference>
<accession>A0ABR8TXM4</accession>
<evidence type="ECO:0000313" key="1">
    <source>
        <dbReference type="EMBL" id="MBD7980218.1"/>
    </source>
</evidence>
<reference evidence="1 2" key="1">
    <citation type="submission" date="2020-08" db="EMBL/GenBank/DDBJ databases">
        <title>A Genomic Blueprint of the Chicken Gut Microbiome.</title>
        <authorList>
            <person name="Gilroy R."/>
            <person name="Ravi A."/>
            <person name="Getino M."/>
            <person name="Pursley I."/>
            <person name="Horton D.L."/>
            <person name="Alikhan N.-F."/>
            <person name="Baker D."/>
            <person name="Gharbi K."/>
            <person name="Hall N."/>
            <person name="Watson M."/>
            <person name="Adriaenssens E.M."/>
            <person name="Foster-Nyarko E."/>
            <person name="Jarju S."/>
            <person name="Secka A."/>
            <person name="Antonio M."/>
            <person name="Oren A."/>
            <person name="Chaudhuri R."/>
            <person name="La Ragione R.M."/>
            <person name="Hildebrand F."/>
            <person name="Pallen M.J."/>
        </authorList>
    </citation>
    <scope>NUCLEOTIDE SEQUENCE [LARGE SCALE GENOMIC DNA]</scope>
    <source>
        <strain evidence="1 2">Sa2CUA9</strain>
    </source>
</reference>
<name>A0ABR8TXM4_9CELL</name>
<sequence length="138" mass="14422">MATNLLAGVLEAQTRNSLLAGDDLLRAAQDLVEALSTRRHLVMASDSVGDRVLGAALLLEPSIPLADRSSHFNGAHVMLVAGHISGDARMSMRACSVRALGALRVEAAMLTHWGEPIEGLDAILCIGSESSLRVAALA</sequence>
<dbReference type="EMBL" id="JACSQF010000004">
    <property type="protein sequence ID" value="MBD7980218.1"/>
    <property type="molecule type" value="Genomic_DNA"/>
</dbReference>
<gene>
    <name evidence="1" type="ORF">H9641_05725</name>
</gene>
<proteinExistence type="predicted"/>
<dbReference type="RefSeq" id="WP_191801802.1">
    <property type="nucleotide sequence ID" value="NZ_JACSQF010000004.1"/>
</dbReference>
<comment type="caution">
    <text evidence="1">The sequence shown here is derived from an EMBL/GenBank/DDBJ whole genome shotgun (WGS) entry which is preliminary data.</text>
</comment>
<evidence type="ECO:0000313" key="2">
    <source>
        <dbReference type="Proteomes" id="UP000655570"/>
    </source>
</evidence>
<keyword evidence="2" id="KW-1185">Reference proteome</keyword>